<dbReference type="GO" id="GO:0016491">
    <property type="term" value="F:oxidoreductase activity"/>
    <property type="evidence" value="ECO:0007669"/>
    <property type="project" value="UniProtKB-KW"/>
</dbReference>
<dbReference type="AlphaFoldDB" id="A0A518BID2"/>
<evidence type="ECO:0000256" key="1">
    <source>
        <dbReference type="ARBA" id="ARBA00006046"/>
    </source>
</evidence>
<gene>
    <name evidence="4" type="ORF">Pla133_18010</name>
</gene>
<proteinExistence type="inferred from homology"/>
<protein>
    <recommendedName>
        <fullName evidence="3">Amine oxidase domain-containing protein</fullName>
    </recommendedName>
</protein>
<dbReference type="Pfam" id="PF01593">
    <property type="entry name" value="Amino_oxidase"/>
    <property type="match status" value="1"/>
</dbReference>
<dbReference type="InterPro" id="IPR036188">
    <property type="entry name" value="FAD/NAD-bd_sf"/>
</dbReference>
<dbReference type="PANTHER" id="PTHR43734">
    <property type="entry name" value="PHYTOENE DESATURASE"/>
    <property type="match status" value="1"/>
</dbReference>
<evidence type="ECO:0000256" key="2">
    <source>
        <dbReference type="ARBA" id="ARBA00023002"/>
    </source>
</evidence>
<reference evidence="4 5" key="1">
    <citation type="submission" date="2019-02" db="EMBL/GenBank/DDBJ databases">
        <title>Deep-cultivation of Planctomycetes and their phenomic and genomic characterization uncovers novel biology.</title>
        <authorList>
            <person name="Wiegand S."/>
            <person name="Jogler M."/>
            <person name="Boedeker C."/>
            <person name="Pinto D."/>
            <person name="Vollmers J."/>
            <person name="Rivas-Marin E."/>
            <person name="Kohn T."/>
            <person name="Peeters S.H."/>
            <person name="Heuer A."/>
            <person name="Rast P."/>
            <person name="Oberbeckmann S."/>
            <person name="Bunk B."/>
            <person name="Jeske O."/>
            <person name="Meyerdierks A."/>
            <person name="Storesund J.E."/>
            <person name="Kallscheuer N."/>
            <person name="Luecker S."/>
            <person name="Lage O.M."/>
            <person name="Pohl T."/>
            <person name="Merkel B.J."/>
            <person name="Hornburger P."/>
            <person name="Mueller R.-W."/>
            <person name="Bruemmer F."/>
            <person name="Labrenz M."/>
            <person name="Spormann A.M."/>
            <person name="Op den Camp H."/>
            <person name="Overmann J."/>
            <person name="Amann R."/>
            <person name="Jetten M.S.M."/>
            <person name="Mascher T."/>
            <person name="Medema M.H."/>
            <person name="Devos D.P."/>
            <person name="Kaster A.-K."/>
            <person name="Ovreas L."/>
            <person name="Rohde M."/>
            <person name="Galperin M.Y."/>
            <person name="Jogler C."/>
        </authorList>
    </citation>
    <scope>NUCLEOTIDE SEQUENCE [LARGE SCALE GENOMIC DNA]</scope>
    <source>
        <strain evidence="4 5">Pla133</strain>
    </source>
</reference>
<keyword evidence="2" id="KW-0560">Oxidoreductase</keyword>
<evidence type="ECO:0000313" key="4">
    <source>
        <dbReference type="EMBL" id="QDU66725.1"/>
    </source>
</evidence>
<dbReference type="SUPFAM" id="SSF51905">
    <property type="entry name" value="FAD/NAD(P)-binding domain"/>
    <property type="match status" value="1"/>
</dbReference>
<evidence type="ECO:0000259" key="3">
    <source>
        <dbReference type="Pfam" id="PF01593"/>
    </source>
</evidence>
<dbReference type="KEGG" id="pbap:Pla133_18010"/>
<dbReference type="Proteomes" id="UP000316921">
    <property type="component" value="Chromosome"/>
</dbReference>
<comment type="similarity">
    <text evidence="1">Belongs to the carotenoid/retinoid oxidoreductase family.</text>
</comment>
<dbReference type="Gene3D" id="3.50.50.60">
    <property type="entry name" value="FAD/NAD(P)-binding domain"/>
    <property type="match status" value="2"/>
</dbReference>
<dbReference type="RefSeq" id="WP_145064538.1">
    <property type="nucleotide sequence ID" value="NZ_CP036287.1"/>
</dbReference>
<accession>A0A518BID2</accession>
<dbReference type="InterPro" id="IPR002937">
    <property type="entry name" value="Amino_oxidase"/>
</dbReference>
<dbReference type="PANTHER" id="PTHR43734:SF7">
    <property type="entry name" value="4,4'-DIAPONEUROSPORENE OXYGENASE"/>
    <property type="match status" value="1"/>
</dbReference>
<evidence type="ECO:0000313" key="5">
    <source>
        <dbReference type="Proteomes" id="UP000316921"/>
    </source>
</evidence>
<dbReference type="EMBL" id="CP036287">
    <property type="protein sequence ID" value="QDU66725.1"/>
    <property type="molecule type" value="Genomic_DNA"/>
</dbReference>
<keyword evidence="5" id="KW-1185">Reference proteome</keyword>
<sequence>MIPERYDTIVIGAGLSGMAAGIRLAMFGQRVAVLEQHYLWGGLNSFYKRGGHLFDTGMHALTNYVPKGTRGTPLARVCKQLRISHDELNLLPQKTSQVVCAGHRVRFSNQVELLIEEIGRCFPARVDAFVALVDELRDAPLGEPDPSSARERLTARLGDADLVDLLLVPTCYYGSARENDVDWDQFVILFRSIFLEGLAMPAEGIRPFLALFKDRLVAAGAELRLKSDVARIEVEGGAARAVVLADGTRLATDRVISSAGWVETMHLCGEALESEHVRPGDAGRLSFVETICVLDRWPHELGPDMDAAVIFYSTGERFRYERPDRLVDVSSGVISMPTNFAGTPAEREPLFRVTVLADHERWVALEEDEYVARKQLLSDAALEATTAFCADVRPHETFRDVFTPRTLTKYTRKLGGAIYGSPRKRPDGSTPVAGLYLCGTDQGFLGVIGAAVSGISIATQHAMAAR</sequence>
<name>A0A518BID2_9BACT</name>
<organism evidence="4 5">
    <name type="scientific">Engelhardtia mirabilis</name>
    <dbReference type="NCBI Taxonomy" id="2528011"/>
    <lineage>
        <taxon>Bacteria</taxon>
        <taxon>Pseudomonadati</taxon>
        <taxon>Planctomycetota</taxon>
        <taxon>Planctomycetia</taxon>
        <taxon>Planctomycetia incertae sedis</taxon>
        <taxon>Engelhardtia</taxon>
    </lineage>
</organism>
<feature type="domain" description="Amine oxidase" evidence="3">
    <location>
        <begin position="15"/>
        <end position="458"/>
    </location>
</feature>